<dbReference type="PANTHER" id="PTHR11439:SF461">
    <property type="entry name" value="OS10G0432200 PROTEIN"/>
    <property type="match status" value="1"/>
</dbReference>
<dbReference type="PANTHER" id="PTHR11439">
    <property type="entry name" value="GAG-POL-RELATED RETROTRANSPOSON"/>
    <property type="match status" value="1"/>
</dbReference>
<proteinExistence type="predicted"/>
<dbReference type="CDD" id="cd09272">
    <property type="entry name" value="RNase_HI_RT_Ty1"/>
    <property type="match status" value="1"/>
</dbReference>
<name>A0A2I0VN15_9ASPA</name>
<dbReference type="AlphaFoldDB" id="A0A2I0VN15"/>
<evidence type="ECO:0000313" key="2">
    <source>
        <dbReference type="Proteomes" id="UP000233837"/>
    </source>
</evidence>
<dbReference type="Proteomes" id="UP000233837">
    <property type="component" value="Unassembled WGS sequence"/>
</dbReference>
<keyword evidence="2" id="KW-1185">Reference proteome</keyword>
<organism evidence="1 2">
    <name type="scientific">Dendrobium catenatum</name>
    <dbReference type="NCBI Taxonomy" id="906689"/>
    <lineage>
        <taxon>Eukaryota</taxon>
        <taxon>Viridiplantae</taxon>
        <taxon>Streptophyta</taxon>
        <taxon>Embryophyta</taxon>
        <taxon>Tracheophyta</taxon>
        <taxon>Spermatophyta</taxon>
        <taxon>Magnoliopsida</taxon>
        <taxon>Liliopsida</taxon>
        <taxon>Asparagales</taxon>
        <taxon>Orchidaceae</taxon>
        <taxon>Epidendroideae</taxon>
        <taxon>Malaxideae</taxon>
        <taxon>Dendrobiinae</taxon>
        <taxon>Dendrobium</taxon>
    </lineage>
</organism>
<accession>A0A2I0VN15</accession>
<dbReference type="InterPro" id="IPR043502">
    <property type="entry name" value="DNA/RNA_pol_sf"/>
</dbReference>
<evidence type="ECO:0000313" key="1">
    <source>
        <dbReference type="EMBL" id="PKU64804.1"/>
    </source>
</evidence>
<gene>
    <name evidence="1" type="ORF">MA16_Dca012668</name>
</gene>
<dbReference type="SUPFAM" id="SSF56672">
    <property type="entry name" value="DNA/RNA polymerases"/>
    <property type="match status" value="1"/>
</dbReference>
<reference evidence="1 2" key="2">
    <citation type="journal article" date="2017" name="Nature">
        <title>The Apostasia genome and the evolution of orchids.</title>
        <authorList>
            <person name="Zhang G.Q."/>
            <person name="Liu K.W."/>
            <person name="Li Z."/>
            <person name="Lohaus R."/>
            <person name="Hsiao Y.Y."/>
            <person name="Niu S.C."/>
            <person name="Wang J.Y."/>
            <person name="Lin Y.C."/>
            <person name="Xu Q."/>
            <person name="Chen L.J."/>
            <person name="Yoshida K."/>
            <person name="Fujiwara S."/>
            <person name="Wang Z.W."/>
            <person name="Zhang Y.Q."/>
            <person name="Mitsuda N."/>
            <person name="Wang M."/>
            <person name="Liu G.H."/>
            <person name="Pecoraro L."/>
            <person name="Huang H.X."/>
            <person name="Xiao X.J."/>
            <person name="Lin M."/>
            <person name="Wu X.Y."/>
            <person name="Wu W.L."/>
            <person name="Chen Y.Y."/>
            <person name="Chang S.B."/>
            <person name="Sakamoto S."/>
            <person name="Ohme-Takagi M."/>
            <person name="Yagi M."/>
            <person name="Zeng S.J."/>
            <person name="Shen C.Y."/>
            <person name="Yeh C.M."/>
            <person name="Luo Y.B."/>
            <person name="Tsai W.C."/>
            <person name="Van de Peer Y."/>
            <person name="Liu Z.J."/>
        </authorList>
    </citation>
    <scope>NUCLEOTIDE SEQUENCE [LARGE SCALE GENOMIC DNA]</scope>
    <source>
        <tissue evidence="1">The whole plant</tissue>
    </source>
</reference>
<sequence>MHQPTHQHFDNLKRILRYIRGTTHHGVTINGSSLILRSYSDSDWAGDQQDRKSTTGYCNFLGETLISWSVKKQTTTIARFSTEAEYRAIAAATTEIIWLRRLLQELDIPQQAPTTLYCDNTSAIALANNPVYHVRTKHIEIDCHFIRECIKNLSITVHHISSKDQLADLFTKSLPISRFKLLAAKLLTPLESSACKGILKTNTPESSKPKKVQ</sequence>
<reference evidence="1 2" key="1">
    <citation type="journal article" date="2016" name="Sci. Rep.">
        <title>The Dendrobium catenatum Lindl. genome sequence provides insights into polysaccharide synthase, floral development and adaptive evolution.</title>
        <authorList>
            <person name="Zhang G.Q."/>
            <person name="Xu Q."/>
            <person name="Bian C."/>
            <person name="Tsai W.C."/>
            <person name="Yeh C.M."/>
            <person name="Liu K.W."/>
            <person name="Yoshida K."/>
            <person name="Zhang L.S."/>
            <person name="Chang S.B."/>
            <person name="Chen F."/>
            <person name="Shi Y."/>
            <person name="Su Y.Y."/>
            <person name="Zhang Y.Q."/>
            <person name="Chen L.J."/>
            <person name="Yin Y."/>
            <person name="Lin M."/>
            <person name="Huang H."/>
            <person name="Deng H."/>
            <person name="Wang Z.W."/>
            <person name="Zhu S.L."/>
            <person name="Zhao X."/>
            <person name="Deng C."/>
            <person name="Niu S.C."/>
            <person name="Huang J."/>
            <person name="Wang M."/>
            <person name="Liu G.H."/>
            <person name="Yang H.J."/>
            <person name="Xiao X.J."/>
            <person name="Hsiao Y.Y."/>
            <person name="Wu W.L."/>
            <person name="Chen Y.Y."/>
            <person name="Mitsuda N."/>
            <person name="Ohme-Takagi M."/>
            <person name="Luo Y.B."/>
            <person name="Van de Peer Y."/>
            <person name="Liu Z.J."/>
        </authorList>
    </citation>
    <scope>NUCLEOTIDE SEQUENCE [LARGE SCALE GENOMIC DNA]</scope>
    <source>
        <tissue evidence="1">The whole plant</tissue>
    </source>
</reference>
<dbReference type="EMBL" id="KZ503395">
    <property type="protein sequence ID" value="PKU64804.1"/>
    <property type="molecule type" value="Genomic_DNA"/>
</dbReference>
<protein>
    <submittedName>
        <fullName evidence="1">Retrovirus-related Pol polyprotein from transposon TNT 1-94</fullName>
    </submittedName>
</protein>